<feature type="modified residue" description="4-aspartylphosphate" evidence="5">
    <location>
        <position position="57"/>
    </location>
</feature>
<organism evidence="8 9">
    <name type="scientific">Leucobacter soli</name>
    <dbReference type="NCBI Taxonomy" id="2812850"/>
    <lineage>
        <taxon>Bacteria</taxon>
        <taxon>Bacillati</taxon>
        <taxon>Actinomycetota</taxon>
        <taxon>Actinomycetes</taxon>
        <taxon>Micrococcales</taxon>
        <taxon>Microbacteriaceae</taxon>
        <taxon>Leucobacter</taxon>
    </lineage>
</organism>
<accession>A0A916JY26</accession>
<protein>
    <submittedName>
        <fullName evidence="8">Transcriptional regulatory protein LiaR</fullName>
    </submittedName>
</protein>
<dbReference type="PROSITE" id="PS50043">
    <property type="entry name" value="HTH_LUXR_2"/>
    <property type="match status" value="1"/>
</dbReference>
<dbReference type="Pfam" id="PF00072">
    <property type="entry name" value="Response_reg"/>
    <property type="match status" value="1"/>
</dbReference>
<keyword evidence="2" id="KW-0805">Transcription regulation</keyword>
<dbReference type="CDD" id="cd17535">
    <property type="entry name" value="REC_NarL-like"/>
    <property type="match status" value="1"/>
</dbReference>
<keyword evidence="4" id="KW-0804">Transcription</keyword>
<keyword evidence="9" id="KW-1185">Reference proteome</keyword>
<evidence type="ECO:0000259" key="6">
    <source>
        <dbReference type="PROSITE" id="PS50043"/>
    </source>
</evidence>
<dbReference type="AlphaFoldDB" id="A0A916JY26"/>
<dbReference type="Pfam" id="PF00196">
    <property type="entry name" value="GerE"/>
    <property type="match status" value="1"/>
</dbReference>
<proteinExistence type="predicted"/>
<evidence type="ECO:0000256" key="4">
    <source>
        <dbReference type="ARBA" id="ARBA00023163"/>
    </source>
</evidence>
<name>A0A916JY26_9MICO</name>
<keyword evidence="1 5" id="KW-0597">Phosphoprotein</keyword>
<dbReference type="SMART" id="SM00421">
    <property type="entry name" value="HTH_LUXR"/>
    <property type="match status" value="1"/>
</dbReference>
<dbReference type="InterPro" id="IPR001789">
    <property type="entry name" value="Sig_transdc_resp-reg_receiver"/>
</dbReference>
<feature type="domain" description="Response regulatory" evidence="7">
    <location>
        <begin position="6"/>
        <end position="122"/>
    </location>
</feature>
<dbReference type="CDD" id="cd06170">
    <property type="entry name" value="LuxR_C_like"/>
    <property type="match status" value="1"/>
</dbReference>
<dbReference type="SMART" id="SM00448">
    <property type="entry name" value="REC"/>
    <property type="match status" value="1"/>
</dbReference>
<dbReference type="PANTHER" id="PTHR43214">
    <property type="entry name" value="TWO-COMPONENT RESPONSE REGULATOR"/>
    <property type="match status" value="1"/>
</dbReference>
<evidence type="ECO:0000256" key="3">
    <source>
        <dbReference type="ARBA" id="ARBA00023125"/>
    </source>
</evidence>
<dbReference type="Proteomes" id="UP000693892">
    <property type="component" value="Unassembled WGS sequence"/>
</dbReference>
<dbReference type="PROSITE" id="PS50110">
    <property type="entry name" value="RESPONSE_REGULATORY"/>
    <property type="match status" value="1"/>
</dbReference>
<dbReference type="GO" id="GO:0003677">
    <property type="term" value="F:DNA binding"/>
    <property type="evidence" value="ECO:0007669"/>
    <property type="project" value="UniProtKB-KW"/>
</dbReference>
<gene>
    <name evidence="8" type="primary">liaR_4</name>
    <name evidence="8" type="ORF">LEUCIP111803_01708</name>
</gene>
<dbReference type="InterPro" id="IPR039420">
    <property type="entry name" value="WalR-like"/>
</dbReference>
<dbReference type="GO" id="GO:0000160">
    <property type="term" value="P:phosphorelay signal transduction system"/>
    <property type="evidence" value="ECO:0007669"/>
    <property type="project" value="InterPro"/>
</dbReference>
<dbReference type="GO" id="GO:0006355">
    <property type="term" value="P:regulation of DNA-templated transcription"/>
    <property type="evidence" value="ECO:0007669"/>
    <property type="project" value="InterPro"/>
</dbReference>
<dbReference type="InterPro" id="IPR058245">
    <property type="entry name" value="NreC/VraR/RcsB-like_REC"/>
</dbReference>
<evidence type="ECO:0000313" key="9">
    <source>
        <dbReference type="Proteomes" id="UP000693892"/>
    </source>
</evidence>
<keyword evidence="3" id="KW-0238">DNA-binding</keyword>
<dbReference type="EMBL" id="CAJVAP010000018">
    <property type="protein sequence ID" value="CAG7613542.1"/>
    <property type="molecule type" value="Genomic_DNA"/>
</dbReference>
<dbReference type="PANTHER" id="PTHR43214:SF24">
    <property type="entry name" value="TRANSCRIPTIONAL REGULATORY PROTEIN NARL-RELATED"/>
    <property type="match status" value="1"/>
</dbReference>
<comment type="caution">
    <text evidence="8">The sequence shown here is derived from an EMBL/GenBank/DDBJ whole genome shotgun (WGS) entry which is preliminary data.</text>
</comment>
<evidence type="ECO:0000256" key="1">
    <source>
        <dbReference type="ARBA" id="ARBA00022553"/>
    </source>
</evidence>
<evidence type="ECO:0000259" key="7">
    <source>
        <dbReference type="PROSITE" id="PS50110"/>
    </source>
</evidence>
<dbReference type="InterPro" id="IPR000792">
    <property type="entry name" value="Tscrpt_reg_LuxR_C"/>
</dbReference>
<sequence>MTAPTRILVVDDDALAAAGVAAVLGTAEDLAVVGTRSDGDQVEDAIHELHPDVVLCDVRMPRVDGISVVRRLVGMPGAPRFLMMTAFDDDGVVLQAIDAGAIGFIHKDEDPHRILDAVRAAALGEAPFSPRAAVEITGWARSERTSARRLDALAKMERLTVREREFALAVMTGASDAEIAAQMFVSETTVKSALAAIRTKWDARNRTDLAVIVAHSGLG</sequence>
<feature type="domain" description="HTH luxR-type" evidence="6">
    <location>
        <begin position="152"/>
        <end position="217"/>
    </location>
</feature>
<evidence type="ECO:0000256" key="5">
    <source>
        <dbReference type="PROSITE-ProRule" id="PRU00169"/>
    </source>
</evidence>
<evidence type="ECO:0000256" key="2">
    <source>
        <dbReference type="ARBA" id="ARBA00023015"/>
    </source>
</evidence>
<reference evidence="8" key="1">
    <citation type="submission" date="2021-06" db="EMBL/GenBank/DDBJ databases">
        <authorList>
            <person name="Criscuolo A."/>
        </authorList>
    </citation>
    <scope>NUCLEOTIDE SEQUENCE</scope>
    <source>
        <strain evidence="8">CIP111803</strain>
    </source>
</reference>
<dbReference type="RefSeq" id="WP_218115456.1">
    <property type="nucleotide sequence ID" value="NZ_CAJVAP010000018.1"/>
</dbReference>
<evidence type="ECO:0000313" key="8">
    <source>
        <dbReference type="EMBL" id="CAG7613542.1"/>
    </source>
</evidence>